<accession>A0A9Q1KUJ8</accession>
<feature type="region of interest" description="Disordered" evidence="1">
    <location>
        <begin position="369"/>
        <end position="391"/>
    </location>
</feature>
<protein>
    <submittedName>
        <fullName evidence="2">Uncharacterized protein</fullName>
    </submittedName>
</protein>
<feature type="compositionally biased region" description="Gly residues" evidence="1">
    <location>
        <begin position="27"/>
        <end position="37"/>
    </location>
</feature>
<organism evidence="2 3">
    <name type="scientific">Carnegiea gigantea</name>
    <dbReference type="NCBI Taxonomy" id="171969"/>
    <lineage>
        <taxon>Eukaryota</taxon>
        <taxon>Viridiplantae</taxon>
        <taxon>Streptophyta</taxon>
        <taxon>Embryophyta</taxon>
        <taxon>Tracheophyta</taxon>
        <taxon>Spermatophyta</taxon>
        <taxon>Magnoliopsida</taxon>
        <taxon>eudicotyledons</taxon>
        <taxon>Gunneridae</taxon>
        <taxon>Pentapetalae</taxon>
        <taxon>Caryophyllales</taxon>
        <taxon>Cactineae</taxon>
        <taxon>Cactaceae</taxon>
        <taxon>Cactoideae</taxon>
        <taxon>Echinocereeae</taxon>
        <taxon>Carnegiea</taxon>
    </lineage>
</organism>
<name>A0A9Q1KUJ8_9CARY</name>
<gene>
    <name evidence="2" type="ORF">Cgig2_027186</name>
</gene>
<keyword evidence="3" id="KW-1185">Reference proteome</keyword>
<evidence type="ECO:0000256" key="1">
    <source>
        <dbReference type="SAM" id="MobiDB-lite"/>
    </source>
</evidence>
<feature type="region of interest" description="Disordered" evidence="1">
    <location>
        <begin position="1"/>
        <end position="38"/>
    </location>
</feature>
<sequence>MKATLEETSRAGSQEEGSEVELEGIHPSGGSGTTGEEGGQRMIGDILFHVIERAVELYMVHGFMAEGLQSATSLKSALVGLRWSSFEAWMSRVDRELREAQLWQWLIAVEAYHGLHNVGHAKVELGLCGSMARGQCLKAPTSSGLSSSRSFDKHDVAEYVKDNLRWSVRETSSLRPNLLPLHFMTYCPEIDHIVSMQFAHAAHIPEMVQAIFYAMVINDAAKLRLIRRETGRREGKQKEMVLFLNFTSIEMATKYARETFQWLPMETSAEHPRPLPEDHLILCLSFDLSVATQYAQDSNTLEMVQAIFYAMVVKEVAERGITYRISAKCLMWALQQLHWGPFEFWFENVEYRLRGACILRPMNPPANLASSSGPVEASGLGDASPMSSDEE</sequence>
<evidence type="ECO:0000313" key="2">
    <source>
        <dbReference type="EMBL" id="KAJ8449184.1"/>
    </source>
</evidence>
<dbReference type="EMBL" id="JAKOGI010000024">
    <property type="protein sequence ID" value="KAJ8449184.1"/>
    <property type="molecule type" value="Genomic_DNA"/>
</dbReference>
<dbReference type="Proteomes" id="UP001153076">
    <property type="component" value="Unassembled WGS sequence"/>
</dbReference>
<proteinExistence type="predicted"/>
<evidence type="ECO:0000313" key="3">
    <source>
        <dbReference type="Proteomes" id="UP001153076"/>
    </source>
</evidence>
<dbReference type="AlphaFoldDB" id="A0A9Q1KUJ8"/>
<reference evidence="2" key="1">
    <citation type="submission" date="2022-04" db="EMBL/GenBank/DDBJ databases">
        <title>Carnegiea gigantea Genome sequencing and assembly v2.</title>
        <authorList>
            <person name="Copetti D."/>
            <person name="Sanderson M.J."/>
            <person name="Burquez A."/>
            <person name="Wojciechowski M.F."/>
        </authorList>
    </citation>
    <scope>NUCLEOTIDE SEQUENCE</scope>
    <source>
        <strain evidence="2">SGP5-SGP5p</strain>
        <tissue evidence="2">Aerial part</tissue>
    </source>
</reference>
<comment type="caution">
    <text evidence="2">The sequence shown here is derived from an EMBL/GenBank/DDBJ whole genome shotgun (WGS) entry which is preliminary data.</text>
</comment>